<proteinExistence type="predicted"/>
<dbReference type="PANTHER" id="PTHR28181:SF1">
    <property type="entry name" value="COLD TOLERANCE PROTEIN 1"/>
    <property type="match status" value="1"/>
</dbReference>
<dbReference type="OMA" id="STTDMEC"/>
<dbReference type="InterPro" id="IPR050849">
    <property type="entry name" value="HAD-like_hydrolase_phosphatase"/>
</dbReference>
<dbReference type="OrthoDB" id="10255128at2759"/>
<gene>
    <name evidence="1" type="ORF">M427DRAFT_51851</name>
</gene>
<accession>A0A139AW15</accession>
<reference evidence="1 2" key="1">
    <citation type="journal article" date="2015" name="Genome Biol. Evol.">
        <title>Phylogenomic analyses indicate that early fungi evolved digesting cell walls of algal ancestors of land plants.</title>
        <authorList>
            <person name="Chang Y."/>
            <person name="Wang S."/>
            <person name="Sekimoto S."/>
            <person name="Aerts A.L."/>
            <person name="Choi C."/>
            <person name="Clum A."/>
            <person name="LaButti K.M."/>
            <person name="Lindquist E.A."/>
            <person name="Yee Ngan C."/>
            <person name="Ohm R.A."/>
            <person name="Salamov A.A."/>
            <person name="Grigoriev I.V."/>
            <person name="Spatafora J.W."/>
            <person name="Berbee M.L."/>
        </authorList>
    </citation>
    <scope>NUCLEOTIDE SEQUENCE [LARGE SCALE GENOMIC DNA]</scope>
    <source>
        <strain evidence="1 2">JEL478</strain>
    </source>
</reference>
<dbReference type="Gene3D" id="3.40.50.1000">
    <property type="entry name" value="HAD superfamily/HAD-like"/>
    <property type="match status" value="1"/>
</dbReference>
<dbReference type="InterPro" id="IPR023214">
    <property type="entry name" value="HAD_sf"/>
</dbReference>
<dbReference type="SUPFAM" id="SSF56784">
    <property type="entry name" value="HAD-like"/>
    <property type="match status" value="1"/>
</dbReference>
<organism evidence="1 2">
    <name type="scientific">Gonapodya prolifera (strain JEL478)</name>
    <name type="common">Monoblepharis prolifera</name>
    <dbReference type="NCBI Taxonomy" id="1344416"/>
    <lineage>
        <taxon>Eukaryota</taxon>
        <taxon>Fungi</taxon>
        <taxon>Fungi incertae sedis</taxon>
        <taxon>Chytridiomycota</taxon>
        <taxon>Chytridiomycota incertae sedis</taxon>
        <taxon>Monoblepharidomycetes</taxon>
        <taxon>Monoblepharidales</taxon>
        <taxon>Gonapodyaceae</taxon>
        <taxon>Gonapodya</taxon>
    </lineage>
</organism>
<dbReference type="AlphaFoldDB" id="A0A139AW15"/>
<dbReference type="EMBL" id="KQ965734">
    <property type="protein sequence ID" value="KXS20894.1"/>
    <property type="molecule type" value="Genomic_DNA"/>
</dbReference>
<dbReference type="InterPro" id="IPR036412">
    <property type="entry name" value="HAD-like_sf"/>
</dbReference>
<dbReference type="PANTHER" id="PTHR28181">
    <property type="entry name" value="UPF0655 PROTEIN YCR015C"/>
    <property type="match status" value="1"/>
</dbReference>
<dbReference type="Proteomes" id="UP000070544">
    <property type="component" value="Unassembled WGS sequence"/>
</dbReference>
<evidence type="ECO:0008006" key="3">
    <source>
        <dbReference type="Google" id="ProtNLM"/>
    </source>
</evidence>
<name>A0A139AW15_GONPJ</name>
<protein>
    <recommendedName>
        <fullName evidence="3">HAD-like protein</fullName>
    </recommendedName>
</protein>
<evidence type="ECO:0000313" key="2">
    <source>
        <dbReference type="Proteomes" id="UP000070544"/>
    </source>
</evidence>
<evidence type="ECO:0000313" key="1">
    <source>
        <dbReference type="EMBL" id="KXS20894.1"/>
    </source>
</evidence>
<dbReference type="Pfam" id="PF12710">
    <property type="entry name" value="HAD"/>
    <property type="match status" value="1"/>
</dbReference>
<keyword evidence="2" id="KW-1185">Reference proteome</keyword>
<sequence length="291" mass="32179">MRRPNFSLFVTDFDETITVSDTISAIANIASGFHSSRYAMPTWTSLVEAYLEEIGRVPRLTFSATETVSPLKMALRISEQKRIAEVTSIQRVSESGYLAGVPRTALWNGGMSCETRKGALQCLERVRMLPSQPLRVLSANWSRDFVLGALQTLNIPQYDVVCGDLVFEESPDRRGDMTTGKIDPKILDGADKLRVMEHWKAHASEGLVCYVGDSFTDVPCLLSCDLPFLIQPGDSLLSKLSSLRVDVSRVNEVASFEALLDNVKGAKLHGGALIYIAEWSDIERVITEMSV</sequence>